<feature type="region of interest" description="Disordered" evidence="5">
    <location>
        <begin position="20"/>
        <end position="44"/>
    </location>
</feature>
<sequence length="479" mass="51684">MAPRTEPESDDFVDDVATLTTAAQNKNSTAPRPSHSETDITETKEKWNAAVPPTVSLPLLVMIDMFAVALVVPLLHQYYRTAGVTSANQRELLSSLFSSSQICGGLIIGALSDAGFLSRRNTLFLSFAGSAASYALIVRGGLPSLVCSRVLVGLVKQTMTVTTALLARHTTAEERAHQIGRLNASSTVAWIVGPSVGALLYKHIHHSAPAIVACCLFVLNSIIAAVFLPREEHNKNNSTSKNNTKSTAASKFTSFTSNLRSCFSSKSLASIVTSLLINYWVTRATSYASMASYYEEMYGIEPHQRGYLSSYQQFLSFLAQSMLVRPLLRFAGGERRAACLAALALSFATFSEIWSSLPIFVGVLCPIMSISVALLALSLRSLLTQVAPKDSIGSVLAALDVLQNAAAVTVPFYRTFLFAAMGTVSVDNGADLRGDPNPYTWLTSSTIHWLIASASLFFLLIRSAESKRSSSQEGKIKKL</sequence>
<dbReference type="InterPro" id="IPR011701">
    <property type="entry name" value="MFS"/>
</dbReference>
<protein>
    <recommendedName>
        <fullName evidence="8">Major facilitator superfamily (MFS) profile domain-containing protein</fullName>
    </recommendedName>
</protein>
<proteinExistence type="predicted"/>
<dbReference type="PANTHER" id="PTHR24002">
    <property type="entry name" value="SOLUTE CARRIER FAMILY 22 MEMBER 18"/>
    <property type="match status" value="1"/>
</dbReference>
<accession>A0A6V2QNS2</accession>
<evidence type="ECO:0000256" key="4">
    <source>
        <dbReference type="ARBA" id="ARBA00023136"/>
    </source>
</evidence>
<dbReference type="PANTHER" id="PTHR24002:SF3">
    <property type="entry name" value="SOLUTE CARRIER FAMILY 22 MEMBER 18"/>
    <property type="match status" value="1"/>
</dbReference>
<dbReference type="AlphaFoldDB" id="A0A6V2QNS2"/>
<evidence type="ECO:0000313" key="7">
    <source>
        <dbReference type="EMBL" id="CAE4669842.1"/>
    </source>
</evidence>
<keyword evidence="4 6" id="KW-0472">Membrane</keyword>
<evidence type="ECO:0000256" key="5">
    <source>
        <dbReference type="SAM" id="MobiDB-lite"/>
    </source>
</evidence>
<dbReference type="GO" id="GO:0022857">
    <property type="term" value="F:transmembrane transporter activity"/>
    <property type="evidence" value="ECO:0007669"/>
    <property type="project" value="InterPro"/>
</dbReference>
<dbReference type="Pfam" id="PF07690">
    <property type="entry name" value="MFS_1"/>
    <property type="match status" value="1"/>
</dbReference>
<dbReference type="GO" id="GO:0005635">
    <property type="term" value="C:nuclear envelope"/>
    <property type="evidence" value="ECO:0007669"/>
    <property type="project" value="TreeGrafter"/>
</dbReference>
<evidence type="ECO:0000256" key="3">
    <source>
        <dbReference type="ARBA" id="ARBA00022989"/>
    </source>
</evidence>
<feature type="transmembrane region" description="Helical" evidence="6">
    <location>
        <begin position="55"/>
        <end position="75"/>
    </location>
</feature>
<reference evidence="7" key="1">
    <citation type="submission" date="2021-01" db="EMBL/GenBank/DDBJ databases">
        <authorList>
            <person name="Corre E."/>
            <person name="Pelletier E."/>
            <person name="Niang G."/>
            <person name="Scheremetjew M."/>
            <person name="Finn R."/>
            <person name="Kale V."/>
            <person name="Holt S."/>
            <person name="Cochrane G."/>
            <person name="Meng A."/>
            <person name="Brown T."/>
            <person name="Cohen L."/>
        </authorList>
    </citation>
    <scope>NUCLEOTIDE SEQUENCE</scope>
    <source>
        <strain evidence="7">GSO104</strain>
    </source>
</reference>
<dbReference type="InterPro" id="IPR036259">
    <property type="entry name" value="MFS_trans_sf"/>
</dbReference>
<feature type="transmembrane region" description="Helical" evidence="6">
    <location>
        <begin position="123"/>
        <end position="142"/>
    </location>
</feature>
<feature type="compositionally biased region" description="Polar residues" evidence="5">
    <location>
        <begin position="20"/>
        <end position="31"/>
    </location>
</feature>
<feature type="transmembrane region" description="Helical" evidence="6">
    <location>
        <begin position="337"/>
        <end position="354"/>
    </location>
</feature>
<feature type="transmembrane region" description="Helical" evidence="6">
    <location>
        <begin position="395"/>
        <end position="419"/>
    </location>
</feature>
<name>A0A6V2QNS2_9STRA</name>
<organism evidence="7">
    <name type="scientific">Ditylum brightwellii</name>
    <dbReference type="NCBI Taxonomy" id="49249"/>
    <lineage>
        <taxon>Eukaryota</taxon>
        <taxon>Sar</taxon>
        <taxon>Stramenopiles</taxon>
        <taxon>Ochrophyta</taxon>
        <taxon>Bacillariophyta</taxon>
        <taxon>Mediophyceae</taxon>
        <taxon>Lithodesmiophycidae</taxon>
        <taxon>Lithodesmiales</taxon>
        <taxon>Lithodesmiaceae</taxon>
        <taxon>Ditylum</taxon>
    </lineage>
</organism>
<dbReference type="PRINTS" id="PR01035">
    <property type="entry name" value="TCRTETA"/>
</dbReference>
<feature type="compositionally biased region" description="Basic and acidic residues" evidence="5">
    <location>
        <begin position="34"/>
        <end position="44"/>
    </location>
</feature>
<dbReference type="GO" id="GO:0016020">
    <property type="term" value="C:membrane"/>
    <property type="evidence" value="ECO:0007669"/>
    <property type="project" value="UniProtKB-SubCell"/>
</dbReference>
<dbReference type="EMBL" id="HBNS01061715">
    <property type="protein sequence ID" value="CAE4669842.1"/>
    <property type="molecule type" value="Transcribed_RNA"/>
</dbReference>
<feature type="transmembrane region" description="Helical" evidence="6">
    <location>
        <begin position="207"/>
        <end position="228"/>
    </location>
</feature>
<keyword evidence="3 6" id="KW-1133">Transmembrane helix</keyword>
<feature type="transmembrane region" description="Helical" evidence="6">
    <location>
        <begin position="439"/>
        <end position="461"/>
    </location>
</feature>
<evidence type="ECO:0000256" key="1">
    <source>
        <dbReference type="ARBA" id="ARBA00004141"/>
    </source>
</evidence>
<evidence type="ECO:0008006" key="8">
    <source>
        <dbReference type="Google" id="ProtNLM"/>
    </source>
</evidence>
<feature type="transmembrane region" description="Helical" evidence="6">
    <location>
        <begin position="182"/>
        <end position="201"/>
    </location>
</feature>
<dbReference type="Gene3D" id="1.20.1250.20">
    <property type="entry name" value="MFS general substrate transporter like domains"/>
    <property type="match status" value="1"/>
</dbReference>
<comment type="subcellular location">
    <subcellularLocation>
        <location evidence="1">Membrane</location>
        <topology evidence="1">Multi-pass membrane protein</topology>
    </subcellularLocation>
</comment>
<evidence type="ECO:0000256" key="2">
    <source>
        <dbReference type="ARBA" id="ARBA00022692"/>
    </source>
</evidence>
<keyword evidence="2 6" id="KW-0812">Transmembrane</keyword>
<gene>
    <name evidence="7" type="ORF">DBRI00130_LOCUS44502</name>
</gene>
<evidence type="ECO:0000256" key="6">
    <source>
        <dbReference type="SAM" id="Phobius"/>
    </source>
</evidence>
<dbReference type="InterPro" id="IPR001958">
    <property type="entry name" value="Tet-R_TetA/multi-R_MdtG-like"/>
</dbReference>
<feature type="transmembrane region" description="Helical" evidence="6">
    <location>
        <begin position="360"/>
        <end position="383"/>
    </location>
</feature>
<dbReference type="SUPFAM" id="SSF103473">
    <property type="entry name" value="MFS general substrate transporter"/>
    <property type="match status" value="1"/>
</dbReference>
<feature type="transmembrane region" description="Helical" evidence="6">
    <location>
        <begin position="96"/>
        <end position="117"/>
    </location>
</feature>